<feature type="compositionally biased region" description="Low complexity" evidence="1">
    <location>
        <begin position="136"/>
        <end position="149"/>
    </location>
</feature>
<reference evidence="3" key="1">
    <citation type="submission" date="2022-11" db="UniProtKB">
        <authorList>
            <consortium name="WormBaseParasite"/>
        </authorList>
    </citation>
    <scope>IDENTIFICATION</scope>
</reference>
<name>A0A914WFA2_9BILA</name>
<sequence>MDLRNPSRKRPLKAAATANSGRKRRSHAAAHQVKYRAANSSSESTTDDDSDGSDDTEFIPSSARRSCKDRSARTAQRSPSSSDSESAGVNGPSKMGSKRTGRSTNKRPPPAATERTRKSAGKRAASGSSKRKRAPARPTLTAPTTVLDANDADIDGSDDEQMDPWSPGLAIELRDDGESSRGGPTPEPLGDKLPIQDSCSSPTDRQASTDVEVSLSLDADHRDSLPNSRCSSRESQRSEDGPPTLQPDGVAAAAEESNEQMIIAPDNLEIPHLQRKLMSNADEDEADLQNSPPRLSPMCGNQEEPVEDQTGSGAQDGDTPSALGAASKLPTDSQADVEKAAQQQKNACE</sequence>
<feature type="compositionally biased region" description="Polar residues" evidence="1">
    <location>
        <begin position="73"/>
        <end position="87"/>
    </location>
</feature>
<feature type="compositionally biased region" description="Acidic residues" evidence="1">
    <location>
        <begin position="150"/>
        <end position="162"/>
    </location>
</feature>
<protein>
    <submittedName>
        <fullName evidence="3">Histone acetyltransferase</fullName>
    </submittedName>
</protein>
<feature type="compositionally biased region" description="Basic and acidic residues" evidence="1">
    <location>
        <begin position="231"/>
        <end position="240"/>
    </location>
</feature>
<proteinExistence type="predicted"/>
<dbReference type="AlphaFoldDB" id="A0A914WFA2"/>
<dbReference type="WBParaSite" id="PSAMB.scaffold4055size15850.g23321.t2">
    <property type="protein sequence ID" value="PSAMB.scaffold4055size15850.g23321.t2"/>
    <property type="gene ID" value="PSAMB.scaffold4055size15850.g23321"/>
</dbReference>
<evidence type="ECO:0000256" key="1">
    <source>
        <dbReference type="SAM" id="MobiDB-lite"/>
    </source>
</evidence>
<keyword evidence="2" id="KW-1185">Reference proteome</keyword>
<evidence type="ECO:0000313" key="2">
    <source>
        <dbReference type="Proteomes" id="UP000887566"/>
    </source>
</evidence>
<feature type="compositionally biased region" description="Basic residues" evidence="1">
    <location>
        <begin position="1"/>
        <end position="12"/>
    </location>
</feature>
<dbReference type="Proteomes" id="UP000887566">
    <property type="component" value="Unplaced"/>
</dbReference>
<organism evidence="2 3">
    <name type="scientific">Plectus sambesii</name>
    <dbReference type="NCBI Taxonomy" id="2011161"/>
    <lineage>
        <taxon>Eukaryota</taxon>
        <taxon>Metazoa</taxon>
        <taxon>Ecdysozoa</taxon>
        <taxon>Nematoda</taxon>
        <taxon>Chromadorea</taxon>
        <taxon>Plectida</taxon>
        <taxon>Plectina</taxon>
        <taxon>Plectoidea</taxon>
        <taxon>Plectidae</taxon>
        <taxon>Plectus</taxon>
    </lineage>
</organism>
<feature type="region of interest" description="Disordered" evidence="1">
    <location>
        <begin position="1"/>
        <end position="349"/>
    </location>
</feature>
<feature type="compositionally biased region" description="Acidic residues" evidence="1">
    <location>
        <begin position="45"/>
        <end position="57"/>
    </location>
</feature>
<accession>A0A914WFA2</accession>
<feature type="compositionally biased region" description="Polar residues" evidence="1">
    <location>
        <begin position="197"/>
        <end position="211"/>
    </location>
</feature>
<feature type="compositionally biased region" description="Basic residues" evidence="1">
    <location>
        <begin position="96"/>
        <end position="105"/>
    </location>
</feature>
<evidence type="ECO:0000313" key="3">
    <source>
        <dbReference type="WBParaSite" id="PSAMB.scaffold4055size15850.g23321.t2"/>
    </source>
</evidence>